<name>A0A4R9A1D1_9MICO</name>
<organism evidence="2 3">
    <name type="scientific">Cryobacterium frigoriphilum</name>
    <dbReference type="NCBI Taxonomy" id="1259150"/>
    <lineage>
        <taxon>Bacteria</taxon>
        <taxon>Bacillati</taxon>
        <taxon>Actinomycetota</taxon>
        <taxon>Actinomycetes</taxon>
        <taxon>Micrococcales</taxon>
        <taxon>Microbacteriaceae</taxon>
        <taxon>Cryobacterium</taxon>
    </lineage>
</organism>
<evidence type="ECO:0000256" key="1">
    <source>
        <dbReference type="SAM" id="Phobius"/>
    </source>
</evidence>
<dbReference type="EMBL" id="SOHE01000044">
    <property type="protein sequence ID" value="TFD50219.1"/>
    <property type="molecule type" value="Genomic_DNA"/>
</dbReference>
<gene>
    <name evidence="2" type="ORF">E3T55_09950</name>
</gene>
<protein>
    <submittedName>
        <fullName evidence="2">Uncharacterized protein</fullName>
    </submittedName>
</protein>
<dbReference type="OrthoDB" id="5122228at2"/>
<dbReference type="Proteomes" id="UP000297447">
    <property type="component" value="Unassembled WGS sequence"/>
</dbReference>
<comment type="caution">
    <text evidence="2">The sequence shown here is derived from an EMBL/GenBank/DDBJ whole genome shotgun (WGS) entry which is preliminary data.</text>
</comment>
<keyword evidence="1" id="KW-0472">Membrane</keyword>
<feature type="transmembrane region" description="Helical" evidence="1">
    <location>
        <begin position="138"/>
        <end position="165"/>
    </location>
</feature>
<feature type="transmembrane region" description="Helical" evidence="1">
    <location>
        <begin position="171"/>
        <end position="190"/>
    </location>
</feature>
<evidence type="ECO:0000313" key="2">
    <source>
        <dbReference type="EMBL" id="TFD50219.1"/>
    </source>
</evidence>
<dbReference type="RefSeq" id="WP_134519416.1">
    <property type="nucleotide sequence ID" value="NZ_SOHE01000044.1"/>
</dbReference>
<evidence type="ECO:0000313" key="3">
    <source>
        <dbReference type="Proteomes" id="UP000297447"/>
    </source>
</evidence>
<reference evidence="2 3" key="1">
    <citation type="submission" date="2019-03" db="EMBL/GenBank/DDBJ databases">
        <title>Genomics of glacier-inhabiting Cryobacterium strains.</title>
        <authorList>
            <person name="Liu Q."/>
            <person name="Xin Y.-H."/>
        </authorList>
    </citation>
    <scope>NUCLEOTIDE SEQUENCE [LARGE SCALE GENOMIC DNA]</scope>
    <source>
        <strain evidence="2 3">Hh14</strain>
    </source>
</reference>
<sequence>MTMESDLATVASIAESAASFAVSAFTASAAASPLVGRLDLAISQREAAAAAATFRAELSGFSEQRHENYRLWVQSVDGQRYGDWAPGATLLAEAIGARDAAVLAAWQVDAARVITPDERSAFASGYHLPPSPRNERSAVLHTGSVAVLIFSPIVWALTLLLFFLTGTSLNPVAHLGGLGLLIGGTLWFTARRLADPEWHTRNEAAGLAAADRRVELLGFDPLADPTRLPRPWAEDTFVKKRLEQFLTDAYTNFPIPGELLALHLPRTRNPAVERSAQLRALLTRFEATDATSRLLATHSRSALASPADERPVPNTP</sequence>
<keyword evidence="1" id="KW-0812">Transmembrane</keyword>
<proteinExistence type="predicted"/>
<keyword evidence="1" id="KW-1133">Transmembrane helix</keyword>
<accession>A0A4R9A1D1</accession>
<keyword evidence="3" id="KW-1185">Reference proteome</keyword>
<dbReference type="AlphaFoldDB" id="A0A4R9A1D1"/>